<proteinExistence type="predicted"/>
<comment type="caution">
    <text evidence="1">The sequence shown here is derived from an EMBL/GenBank/DDBJ whole genome shotgun (WGS) entry which is preliminary data.</text>
</comment>
<evidence type="ECO:0000313" key="1">
    <source>
        <dbReference type="EMBL" id="MBC5853042.1"/>
    </source>
</evidence>
<dbReference type="EMBL" id="JACRUP010000023">
    <property type="protein sequence ID" value="MBC5853042.1"/>
    <property type="molecule type" value="Genomic_DNA"/>
</dbReference>
<sequence>MLKQLKPKIKEDMFESFSEKPAEFIVAVYNKAFFSDEALKRKRRHQNEISL</sequence>
<gene>
    <name evidence="1" type="ORF">H8Q88_19380</name>
</gene>
<organism evidence="1 2">
    <name type="scientific">Vibrio metschnikovii</name>
    <dbReference type="NCBI Taxonomy" id="28172"/>
    <lineage>
        <taxon>Bacteria</taxon>
        <taxon>Pseudomonadati</taxon>
        <taxon>Pseudomonadota</taxon>
        <taxon>Gammaproteobacteria</taxon>
        <taxon>Vibrionales</taxon>
        <taxon>Vibrionaceae</taxon>
        <taxon>Vibrio</taxon>
    </lineage>
</organism>
<dbReference type="RefSeq" id="WP_187027189.1">
    <property type="nucleotide sequence ID" value="NZ_JACRUP010000023.1"/>
</dbReference>
<evidence type="ECO:0000313" key="2">
    <source>
        <dbReference type="Proteomes" id="UP000615796"/>
    </source>
</evidence>
<protein>
    <submittedName>
        <fullName evidence="1">Uncharacterized protein</fullName>
    </submittedName>
</protein>
<reference evidence="1" key="1">
    <citation type="submission" date="2020-08" db="EMBL/GenBank/DDBJ databases">
        <title>Genome Sequencing and Pan-Genome Analysis of Migratory bird Vibrio Strains, Inner Mongolia.</title>
        <authorList>
            <person name="Zheng L."/>
        </authorList>
    </citation>
    <scope>NUCLEOTIDE SEQUENCE</scope>
    <source>
        <strain evidence="1">M13F</strain>
    </source>
</reference>
<keyword evidence="2" id="KW-1185">Reference proteome</keyword>
<dbReference type="Proteomes" id="UP000615796">
    <property type="component" value="Unassembled WGS sequence"/>
</dbReference>
<name>A0A9X0RAZ3_VIBME</name>
<dbReference type="AlphaFoldDB" id="A0A9X0RAZ3"/>
<accession>A0A9X0RAZ3</accession>